<dbReference type="EMBL" id="FNVA01000006">
    <property type="protein sequence ID" value="SEG56314.1"/>
    <property type="molecule type" value="Genomic_DNA"/>
</dbReference>
<dbReference type="AlphaFoldDB" id="A0A1H6B711"/>
<evidence type="ECO:0000313" key="2">
    <source>
        <dbReference type="Proteomes" id="UP000236728"/>
    </source>
</evidence>
<proteinExistence type="predicted"/>
<organism evidence="1 2">
    <name type="scientific">Bryocella elongata</name>
    <dbReference type="NCBI Taxonomy" id="863522"/>
    <lineage>
        <taxon>Bacteria</taxon>
        <taxon>Pseudomonadati</taxon>
        <taxon>Acidobacteriota</taxon>
        <taxon>Terriglobia</taxon>
        <taxon>Terriglobales</taxon>
        <taxon>Acidobacteriaceae</taxon>
        <taxon>Bryocella</taxon>
    </lineage>
</organism>
<gene>
    <name evidence="1" type="ORF">SAMN05421819_3561</name>
</gene>
<dbReference type="RefSeq" id="WP_103934410.1">
    <property type="nucleotide sequence ID" value="NZ_FNVA01000006.1"/>
</dbReference>
<reference evidence="1 2" key="1">
    <citation type="submission" date="2016-10" db="EMBL/GenBank/DDBJ databases">
        <authorList>
            <person name="de Groot N.N."/>
        </authorList>
    </citation>
    <scope>NUCLEOTIDE SEQUENCE [LARGE SCALE GENOMIC DNA]</scope>
    <source>
        <strain evidence="1 2">DSM 22489</strain>
    </source>
</reference>
<name>A0A1H6B711_9BACT</name>
<protein>
    <submittedName>
        <fullName evidence="1">Uncharacterized protein</fullName>
    </submittedName>
</protein>
<accession>A0A1H6B711</accession>
<sequence>MAGDRFYAAQSGHTALLLPPVDATGGKASAAFNFSMWRHASIIVALGVTAAAPTAILLEACTDAAGDGATAIPFDYYSQETANGDVLSTHLTATAAGITPSGNDNIFYQIEIDADALPAGSSYLRVHITAGANSTLATVILVLSEGRYAGESSPTVLV</sequence>
<keyword evidence="2" id="KW-1185">Reference proteome</keyword>
<dbReference type="Proteomes" id="UP000236728">
    <property type="component" value="Unassembled WGS sequence"/>
</dbReference>
<evidence type="ECO:0000313" key="1">
    <source>
        <dbReference type="EMBL" id="SEG56314.1"/>
    </source>
</evidence>